<sequence>MKKCIRCGEYFKAYSKSSAGLCEECAEYEFERGITRCRGCGNIFDSDELTRGLCEACKDSYDNDNYEDGVEFVSFEEEFDEDLDEDSEDCYDN</sequence>
<keyword evidence="2" id="KW-1185">Reference proteome</keyword>
<accession>A0A934I0S0</accession>
<evidence type="ECO:0000313" key="2">
    <source>
        <dbReference type="Proteomes" id="UP000622687"/>
    </source>
</evidence>
<dbReference type="AlphaFoldDB" id="A0A934I0S0"/>
<protein>
    <submittedName>
        <fullName evidence="1">Uncharacterized protein</fullName>
    </submittedName>
</protein>
<gene>
    <name evidence="1" type="ORF">I6U51_18470</name>
</gene>
<name>A0A934I0S0_9CLOT</name>
<evidence type="ECO:0000313" key="1">
    <source>
        <dbReference type="EMBL" id="MBI6874657.1"/>
    </source>
</evidence>
<dbReference type="RefSeq" id="WP_211144042.1">
    <property type="nucleotide sequence ID" value="NZ_JAEEGB010000030.1"/>
</dbReference>
<proteinExistence type="predicted"/>
<organism evidence="1 2">
    <name type="scientific">Clostridium aciditolerans</name>
    <dbReference type="NCBI Taxonomy" id="339861"/>
    <lineage>
        <taxon>Bacteria</taxon>
        <taxon>Bacillati</taxon>
        <taxon>Bacillota</taxon>
        <taxon>Clostridia</taxon>
        <taxon>Eubacteriales</taxon>
        <taxon>Clostridiaceae</taxon>
        <taxon>Clostridium</taxon>
    </lineage>
</organism>
<dbReference type="EMBL" id="JAEEGB010000030">
    <property type="protein sequence ID" value="MBI6874657.1"/>
    <property type="molecule type" value="Genomic_DNA"/>
</dbReference>
<reference evidence="1" key="1">
    <citation type="submission" date="2020-12" db="EMBL/GenBank/DDBJ databases">
        <title>Clostridium thailandense sp. nov., a novel acetogenic bacterium isolated from peat land soil in Thailand.</title>
        <authorList>
            <person name="Chaikitkaew S."/>
            <person name="Birkeland N.K."/>
        </authorList>
    </citation>
    <scope>NUCLEOTIDE SEQUENCE</scope>
    <source>
        <strain evidence="1">DSM 17425</strain>
    </source>
</reference>
<dbReference type="Proteomes" id="UP000622687">
    <property type="component" value="Unassembled WGS sequence"/>
</dbReference>
<comment type="caution">
    <text evidence="1">The sequence shown here is derived from an EMBL/GenBank/DDBJ whole genome shotgun (WGS) entry which is preliminary data.</text>
</comment>